<comment type="similarity">
    <text evidence="1 8 9">Belongs to the class-I aminoacyl-tRNA synthetase family.</text>
</comment>
<dbReference type="PANTHER" id="PTHR43766">
    <property type="entry name" value="TRYPTOPHAN--TRNA LIGASE, MITOCHONDRIAL"/>
    <property type="match status" value="1"/>
</dbReference>
<keyword evidence="2 8" id="KW-0436">Ligase</keyword>
<accession>A0A4Z0V6T3</accession>
<evidence type="ECO:0000313" key="10">
    <source>
        <dbReference type="EMBL" id="TGG40037.1"/>
    </source>
</evidence>
<keyword evidence="6 8" id="KW-0030">Aminoacyl-tRNA synthetase</keyword>
<evidence type="ECO:0000256" key="3">
    <source>
        <dbReference type="ARBA" id="ARBA00022741"/>
    </source>
</evidence>
<organism evidence="10 11">
    <name type="scientific">Duncaniella freteri</name>
    <dbReference type="NCBI Taxonomy" id="2530391"/>
    <lineage>
        <taxon>Bacteria</taxon>
        <taxon>Pseudomonadati</taxon>
        <taxon>Bacteroidota</taxon>
        <taxon>Bacteroidia</taxon>
        <taxon>Bacteroidales</taxon>
        <taxon>Muribaculaceae</taxon>
        <taxon>Duncaniella</taxon>
    </lineage>
</organism>
<dbReference type="InterPro" id="IPR002305">
    <property type="entry name" value="aa-tRNA-synth_Ic"/>
</dbReference>
<evidence type="ECO:0000256" key="8">
    <source>
        <dbReference type="HAMAP-Rule" id="MF_00140"/>
    </source>
</evidence>
<dbReference type="FunFam" id="1.10.240.10:FF:000005">
    <property type="entry name" value="Tryptophan--tRNA ligase"/>
    <property type="match status" value="1"/>
</dbReference>
<feature type="binding site" evidence="8">
    <location>
        <begin position="12"/>
        <end position="14"/>
    </location>
    <ligand>
        <name>ATP</name>
        <dbReference type="ChEBI" id="CHEBI:30616"/>
    </ligand>
</feature>
<protein>
    <recommendedName>
        <fullName evidence="8">Tryptophan--tRNA ligase</fullName>
        <ecNumber evidence="8">6.1.1.2</ecNumber>
    </recommendedName>
    <alternativeName>
        <fullName evidence="8">Tryptophanyl-tRNA synthetase</fullName>
        <shortName evidence="8">TrpRS</shortName>
    </alternativeName>
</protein>
<dbReference type="Gene3D" id="1.10.240.10">
    <property type="entry name" value="Tyrosyl-Transfer RNA Synthetase"/>
    <property type="match status" value="1"/>
</dbReference>
<feature type="binding site" evidence="8">
    <location>
        <position position="208"/>
    </location>
    <ligand>
        <name>ATP</name>
        <dbReference type="ChEBI" id="CHEBI:30616"/>
    </ligand>
</feature>
<name>A0A4Z0V6T3_9BACT</name>
<evidence type="ECO:0000256" key="7">
    <source>
        <dbReference type="ARBA" id="ARBA00049929"/>
    </source>
</evidence>
<comment type="subunit">
    <text evidence="8">Homodimer.</text>
</comment>
<dbReference type="CDD" id="cd00806">
    <property type="entry name" value="TrpRS_core"/>
    <property type="match status" value="1"/>
</dbReference>
<comment type="caution">
    <text evidence="10">The sequence shown here is derived from an EMBL/GenBank/DDBJ whole genome shotgun (WGS) entry which is preliminary data.</text>
</comment>
<evidence type="ECO:0000256" key="6">
    <source>
        <dbReference type="ARBA" id="ARBA00023146"/>
    </source>
</evidence>
<dbReference type="AlphaFoldDB" id="A0A4Z0V6T3"/>
<keyword evidence="11" id="KW-1185">Reference proteome</keyword>
<comment type="catalytic activity">
    <reaction evidence="7 8">
        <text>tRNA(Trp) + L-tryptophan + ATP = L-tryptophyl-tRNA(Trp) + AMP + diphosphate + H(+)</text>
        <dbReference type="Rhea" id="RHEA:24080"/>
        <dbReference type="Rhea" id="RHEA-COMP:9671"/>
        <dbReference type="Rhea" id="RHEA-COMP:9705"/>
        <dbReference type="ChEBI" id="CHEBI:15378"/>
        <dbReference type="ChEBI" id="CHEBI:30616"/>
        <dbReference type="ChEBI" id="CHEBI:33019"/>
        <dbReference type="ChEBI" id="CHEBI:57912"/>
        <dbReference type="ChEBI" id="CHEBI:78442"/>
        <dbReference type="ChEBI" id="CHEBI:78535"/>
        <dbReference type="ChEBI" id="CHEBI:456215"/>
        <dbReference type="EC" id="6.1.1.2"/>
    </reaction>
</comment>
<dbReference type="PRINTS" id="PR01039">
    <property type="entry name" value="TRNASYNTHTRP"/>
</dbReference>
<dbReference type="NCBIfam" id="TIGR00233">
    <property type="entry name" value="trpS"/>
    <property type="match status" value="1"/>
</dbReference>
<comment type="function">
    <text evidence="8">Catalyzes the attachment of tryptophan to tRNA(Trp).</text>
</comment>
<evidence type="ECO:0000256" key="5">
    <source>
        <dbReference type="ARBA" id="ARBA00022917"/>
    </source>
</evidence>
<dbReference type="GO" id="GO:0005524">
    <property type="term" value="F:ATP binding"/>
    <property type="evidence" value="ECO:0007669"/>
    <property type="project" value="UniProtKB-UniRule"/>
</dbReference>
<dbReference type="PANTHER" id="PTHR43766:SF1">
    <property type="entry name" value="TRYPTOPHAN--TRNA LIGASE, MITOCHONDRIAL"/>
    <property type="match status" value="1"/>
</dbReference>
<evidence type="ECO:0000256" key="1">
    <source>
        <dbReference type="ARBA" id="ARBA00005594"/>
    </source>
</evidence>
<evidence type="ECO:0000256" key="9">
    <source>
        <dbReference type="RuleBase" id="RU363036"/>
    </source>
</evidence>
<evidence type="ECO:0000256" key="2">
    <source>
        <dbReference type="ARBA" id="ARBA00022598"/>
    </source>
</evidence>
<comment type="subcellular location">
    <subcellularLocation>
        <location evidence="8">Cytoplasm</location>
    </subcellularLocation>
</comment>
<feature type="binding site" evidence="8">
    <location>
        <begin position="167"/>
        <end position="169"/>
    </location>
    <ligand>
        <name>ATP</name>
        <dbReference type="ChEBI" id="CHEBI:30616"/>
    </ligand>
</feature>
<dbReference type="GeneID" id="82149089"/>
<evidence type="ECO:0000256" key="4">
    <source>
        <dbReference type="ARBA" id="ARBA00022840"/>
    </source>
</evidence>
<gene>
    <name evidence="8 10" type="primary">trpS</name>
    <name evidence="10" type="ORF">EZ315_04730</name>
</gene>
<feature type="short sequence motif" description="'KMSKS' region" evidence="8">
    <location>
        <begin position="216"/>
        <end position="220"/>
    </location>
</feature>
<dbReference type="GO" id="GO:0006436">
    <property type="term" value="P:tryptophanyl-tRNA aminoacylation"/>
    <property type="evidence" value="ECO:0007669"/>
    <property type="project" value="UniProtKB-UniRule"/>
</dbReference>
<dbReference type="GO" id="GO:0005829">
    <property type="term" value="C:cytosol"/>
    <property type="evidence" value="ECO:0007669"/>
    <property type="project" value="TreeGrafter"/>
</dbReference>
<sequence>MENKEIVLSGIRATGNLHLGNYYGALNKFVKMQDDYDCLYFIADLHALTTNPDPKALHENVHNILAEYLAAGVDPDKATIFVQSDVPEISEMYLLLNMHVGIGELMRTASFKDKARKQLGISDDSQDIEKQIIGADTNKRVNAGLLTYPTLMAVDILIQKAHKVPVGKDQEQHLELTRRFARRFNSFYGVDLFPEPENFNFGDHAVKVPGLDGSGKMGKSEGNCIYLVDDEKVLRKKVMRAKTDEGPKEPNSPVSEPVENLFTLLELTSGPEIVQQYRDAYADCSIRYGDLKKQLAEDILKVTTPIRERYNEIRADEAYIAKVVKQGAERARERASKTLSEVREAMGIIRFKG</sequence>
<dbReference type="RefSeq" id="WP_135471054.1">
    <property type="nucleotide sequence ID" value="NZ_CASCNC010000002.1"/>
</dbReference>
<feature type="binding site" evidence="8">
    <location>
        <begin position="216"/>
        <end position="220"/>
    </location>
    <ligand>
        <name>ATP</name>
        <dbReference type="ChEBI" id="CHEBI:30616"/>
    </ligand>
</feature>
<dbReference type="EC" id="6.1.1.2" evidence="8"/>
<keyword evidence="8" id="KW-0963">Cytoplasm</keyword>
<dbReference type="HAMAP" id="MF_00140_B">
    <property type="entry name" value="Trp_tRNA_synth_B"/>
    <property type="match status" value="1"/>
</dbReference>
<dbReference type="Pfam" id="PF00579">
    <property type="entry name" value="tRNA-synt_1b"/>
    <property type="match status" value="1"/>
</dbReference>
<dbReference type="Proteomes" id="UP000297635">
    <property type="component" value="Unassembled WGS sequence"/>
</dbReference>
<proteinExistence type="inferred from homology"/>
<dbReference type="SUPFAM" id="SSF52374">
    <property type="entry name" value="Nucleotidylyl transferase"/>
    <property type="match status" value="1"/>
</dbReference>
<keyword evidence="3 8" id="KW-0547">Nucleotide-binding</keyword>
<feature type="short sequence motif" description="'HIGH' region" evidence="8">
    <location>
        <begin position="13"/>
        <end position="21"/>
    </location>
</feature>
<reference evidence="10 11" key="1">
    <citation type="submission" date="2019-02" db="EMBL/GenBank/DDBJ databases">
        <title>Isolation and identification of novel species under the genus Muribaculum.</title>
        <authorList>
            <person name="Miyake S."/>
            <person name="Ding Y."/>
            <person name="Low A."/>
            <person name="Soh M."/>
            <person name="Seedorf H."/>
        </authorList>
    </citation>
    <scope>NUCLEOTIDE SEQUENCE [LARGE SCALE GENOMIC DNA]</scope>
    <source>
        <strain evidence="10 11">TLL-A3</strain>
    </source>
</reference>
<dbReference type="InterPro" id="IPR002306">
    <property type="entry name" value="Trp-tRNA-ligase"/>
</dbReference>
<dbReference type="GO" id="GO:0004830">
    <property type="term" value="F:tryptophan-tRNA ligase activity"/>
    <property type="evidence" value="ECO:0007669"/>
    <property type="project" value="UniProtKB-UniRule"/>
</dbReference>
<dbReference type="InterPro" id="IPR024109">
    <property type="entry name" value="Trp-tRNA-ligase_bac-type"/>
</dbReference>
<dbReference type="InterPro" id="IPR050203">
    <property type="entry name" value="Trp-tRNA_synthetase"/>
</dbReference>
<evidence type="ECO:0000313" key="11">
    <source>
        <dbReference type="Proteomes" id="UP000297635"/>
    </source>
</evidence>
<dbReference type="InterPro" id="IPR014729">
    <property type="entry name" value="Rossmann-like_a/b/a_fold"/>
</dbReference>
<dbReference type="EMBL" id="SJSA01000001">
    <property type="protein sequence ID" value="TGG40037.1"/>
    <property type="molecule type" value="Genomic_DNA"/>
</dbReference>
<dbReference type="Gene3D" id="3.40.50.620">
    <property type="entry name" value="HUPs"/>
    <property type="match status" value="1"/>
</dbReference>
<feature type="binding site" evidence="8">
    <location>
        <begin position="20"/>
        <end position="21"/>
    </location>
    <ligand>
        <name>ATP</name>
        <dbReference type="ChEBI" id="CHEBI:30616"/>
    </ligand>
</feature>
<keyword evidence="5 8" id="KW-0648">Protein biosynthesis</keyword>
<keyword evidence="4 8" id="KW-0067">ATP-binding</keyword>
<feature type="binding site" evidence="8">
    <location>
        <position position="155"/>
    </location>
    <ligand>
        <name>L-tryptophan</name>
        <dbReference type="ChEBI" id="CHEBI:57912"/>
    </ligand>
</feature>